<feature type="region of interest" description="Disordered" evidence="1">
    <location>
        <begin position="1"/>
        <end position="49"/>
    </location>
</feature>
<dbReference type="EMBL" id="BRXW01000130">
    <property type="protein sequence ID" value="GMI08805.1"/>
    <property type="molecule type" value="Genomic_DNA"/>
</dbReference>
<comment type="caution">
    <text evidence="2">The sequence shown here is derived from an EMBL/GenBank/DDBJ whole genome shotgun (WGS) entry which is preliminary data.</text>
</comment>
<sequence length="112" mass="12570">MSKSVSSESNEGHNSRETSRKHGKDDEEKENEEGILEVPRAESLPISTTVPTVPAQVDEFMQTGNFKRLLAPFVHEQTLVTLSATDKEWKVVSEEIEEGFESGELMFTMGRI</sequence>
<keyword evidence="3" id="KW-1185">Reference proteome</keyword>
<dbReference type="Proteomes" id="UP001165122">
    <property type="component" value="Unassembled WGS sequence"/>
</dbReference>
<evidence type="ECO:0000313" key="3">
    <source>
        <dbReference type="Proteomes" id="UP001165122"/>
    </source>
</evidence>
<gene>
    <name evidence="2" type="ORF">TrLO_g10167</name>
</gene>
<reference evidence="3" key="1">
    <citation type="journal article" date="2023" name="Commun. Biol.">
        <title>Genome analysis of Parmales, the sister group of diatoms, reveals the evolutionary specialization of diatoms from phago-mixotrophs to photoautotrophs.</title>
        <authorList>
            <person name="Ban H."/>
            <person name="Sato S."/>
            <person name="Yoshikawa S."/>
            <person name="Yamada K."/>
            <person name="Nakamura Y."/>
            <person name="Ichinomiya M."/>
            <person name="Sato N."/>
            <person name="Blanc-Mathieu R."/>
            <person name="Endo H."/>
            <person name="Kuwata A."/>
            <person name="Ogata H."/>
        </authorList>
    </citation>
    <scope>NUCLEOTIDE SEQUENCE [LARGE SCALE GENOMIC DNA]</scope>
    <source>
        <strain evidence="3">NIES 3700</strain>
    </source>
</reference>
<protein>
    <submittedName>
        <fullName evidence="2">Uncharacterized protein</fullName>
    </submittedName>
</protein>
<evidence type="ECO:0000256" key="1">
    <source>
        <dbReference type="SAM" id="MobiDB-lite"/>
    </source>
</evidence>
<evidence type="ECO:0000313" key="2">
    <source>
        <dbReference type="EMBL" id="GMI08805.1"/>
    </source>
</evidence>
<feature type="compositionally biased region" description="Basic and acidic residues" evidence="1">
    <location>
        <begin position="10"/>
        <end position="26"/>
    </location>
</feature>
<proteinExistence type="predicted"/>
<name>A0A9W7CN57_9STRA</name>
<dbReference type="AlphaFoldDB" id="A0A9W7CN57"/>
<accession>A0A9W7CN57</accession>
<organism evidence="2 3">
    <name type="scientific">Triparma laevis f. longispina</name>
    <dbReference type="NCBI Taxonomy" id="1714387"/>
    <lineage>
        <taxon>Eukaryota</taxon>
        <taxon>Sar</taxon>
        <taxon>Stramenopiles</taxon>
        <taxon>Ochrophyta</taxon>
        <taxon>Bolidophyceae</taxon>
        <taxon>Parmales</taxon>
        <taxon>Triparmaceae</taxon>
        <taxon>Triparma</taxon>
    </lineage>
</organism>